<dbReference type="GO" id="GO:0004814">
    <property type="term" value="F:arginine-tRNA ligase activity"/>
    <property type="evidence" value="ECO:0007669"/>
    <property type="project" value="UniProtKB-UniRule"/>
</dbReference>
<dbReference type="InterPro" id="IPR001278">
    <property type="entry name" value="Arg-tRNA-ligase"/>
</dbReference>
<evidence type="ECO:0000313" key="14">
    <source>
        <dbReference type="EMBL" id="HFB54659.1"/>
    </source>
</evidence>
<evidence type="ECO:0000259" key="13">
    <source>
        <dbReference type="SMART" id="SM00836"/>
    </source>
</evidence>
<dbReference type="InterPro" id="IPR008909">
    <property type="entry name" value="DALR_anticod-bd"/>
</dbReference>
<protein>
    <recommendedName>
        <fullName evidence="3 11">Arginine--tRNA ligase</fullName>
        <ecNumber evidence="2 11">6.1.1.19</ecNumber>
    </recommendedName>
</protein>
<dbReference type="EMBL" id="DRMN01000130">
    <property type="protein sequence ID" value="HFB54659.1"/>
    <property type="molecule type" value="Genomic_DNA"/>
</dbReference>
<dbReference type="Gene3D" id="1.10.730.10">
    <property type="entry name" value="Isoleucyl-tRNA Synthetase, Domain 1"/>
    <property type="match status" value="1"/>
</dbReference>
<dbReference type="SMART" id="SM00836">
    <property type="entry name" value="DALR_1"/>
    <property type="match status" value="1"/>
</dbReference>
<dbReference type="InterPro" id="IPR035684">
    <property type="entry name" value="ArgRS_core"/>
</dbReference>
<keyword evidence="9 12" id="KW-0030">Aminoacyl-tRNA synthetase</keyword>
<comment type="caution">
    <text evidence="14">The sequence shown here is derived from an EMBL/GenBank/DDBJ whole genome shotgun (WGS) entry which is preliminary data.</text>
</comment>
<gene>
    <name evidence="14" type="ORF">ENJ46_01940</name>
</gene>
<keyword evidence="6 12" id="KW-0547">Nucleotide-binding</keyword>
<dbReference type="InterPro" id="IPR001412">
    <property type="entry name" value="aa-tRNA-synth_I_CS"/>
</dbReference>
<dbReference type="GO" id="GO:0006420">
    <property type="term" value="P:arginyl-tRNA aminoacylation"/>
    <property type="evidence" value="ECO:0007669"/>
    <property type="project" value="UniProtKB-UniRule"/>
</dbReference>
<dbReference type="EC" id="6.1.1.19" evidence="2 11"/>
<feature type="non-terminal residue" evidence="14">
    <location>
        <position position="1"/>
    </location>
</feature>
<keyword evidence="4" id="KW-0963">Cytoplasm</keyword>
<evidence type="ECO:0000256" key="1">
    <source>
        <dbReference type="ARBA" id="ARBA00005594"/>
    </source>
</evidence>
<feature type="domain" description="DALR anticodon binding" evidence="13">
    <location>
        <begin position="396"/>
        <end position="512"/>
    </location>
</feature>
<keyword evidence="8 12" id="KW-0648">Protein biosynthesis</keyword>
<dbReference type="SUPFAM" id="SSF52374">
    <property type="entry name" value="Nucleotidylyl transferase"/>
    <property type="match status" value="1"/>
</dbReference>
<evidence type="ECO:0000256" key="12">
    <source>
        <dbReference type="RuleBase" id="RU363038"/>
    </source>
</evidence>
<sequence>IAGPGFINITPISALYTRRVNELNASERTGAGRADPPQKIVVDFGGPNVAKPMHVGHLRSSVIGDSLQRLLRYRGHEVVSDIHLGDWGLQMGHLITELQDEQPDLPYFDENIVDGFPAEAPVTIEDLARLYPQASVKAKEDPARMERSRTATSALQAGRAGYRALLDHFIAVSIAALKKDFGALGVHFDLWKGEAAVDPLIQPMIEKFKKDGYTEESDGALIIRVAEETDKKDLPPLILVSRSGAALYATTDLATIQDRRDNLHPDSILYVVDFGQSSHFEQVYRAADKTGLFPRAGLEHIKFGTVNGKDGKRFRTRAGGVMRLSDLLTQAHDAAAARLSEAGLAQDMSDEERADVARMVGLAAIKFSDLQNVRTTNYIFDLERFTAFEGKTGPYLLYAAVRIKSLLRKAKTMGVSAGNIDPATQAEQQLVLAIDGFDRALEQAEKKRMPHIICDHVYHVAQRFSKFYADCPVLADSVDDSVKASRLALAELTLRQLEIGLTLLGIETPQRM</sequence>
<dbReference type="Pfam" id="PF00750">
    <property type="entry name" value="tRNA-synt_1d"/>
    <property type="match status" value="1"/>
</dbReference>
<dbReference type="GO" id="GO:0005737">
    <property type="term" value="C:cytoplasm"/>
    <property type="evidence" value="ECO:0007669"/>
    <property type="project" value="UniProtKB-UniRule"/>
</dbReference>
<name>A0A7C3C1B0_9PROT</name>
<dbReference type="Gene3D" id="3.40.50.620">
    <property type="entry name" value="HUPs"/>
    <property type="match status" value="1"/>
</dbReference>
<dbReference type="SUPFAM" id="SSF47323">
    <property type="entry name" value="Anticodon-binding domain of a subclass of class I aminoacyl-tRNA synthetases"/>
    <property type="match status" value="1"/>
</dbReference>
<organism evidence="14">
    <name type="scientific">Hellea balneolensis</name>
    <dbReference type="NCBI Taxonomy" id="287478"/>
    <lineage>
        <taxon>Bacteria</taxon>
        <taxon>Pseudomonadati</taxon>
        <taxon>Pseudomonadota</taxon>
        <taxon>Alphaproteobacteria</taxon>
        <taxon>Maricaulales</taxon>
        <taxon>Robiginitomaculaceae</taxon>
        <taxon>Hellea</taxon>
    </lineage>
</organism>
<dbReference type="AlphaFoldDB" id="A0A7C3C1B0"/>
<evidence type="ECO:0000256" key="6">
    <source>
        <dbReference type="ARBA" id="ARBA00022741"/>
    </source>
</evidence>
<proteinExistence type="inferred from homology"/>
<reference evidence="14" key="1">
    <citation type="journal article" date="2020" name="mSystems">
        <title>Genome- and Community-Level Interaction Insights into Carbon Utilization and Element Cycling Functions of Hydrothermarchaeota in Hydrothermal Sediment.</title>
        <authorList>
            <person name="Zhou Z."/>
            <person name="Liu Y."/>
            <person name="Xu W."/>
            <person name="Pan J."/>
            <person name="Luo Z.H."/>
            <person name="Li M."/>
        </authorList>
    </citation>
    <scope>NUCLEOTIDE SEQUENCE [LARGE SCALE GENOMIC DNA]</scope>
    <source>
        <strain evidence="14">HyVt-489</strain>
    </source>
</reference>
<keyword evidence="5 12" id="KW-0436">Ligase</keyword>
<evidence type="ECO:0000256" key="9">
    <source>
        <dbReference type="ARBA" id="ARBA00023146"/>
    </source>
</evidence>
<evidence type="ECO:0000256" key="11">
    <source>
        <dbReference type="NCBIfam" id="TIGR00456"/>
    </source>
</evidence>
<dbReference type="PRINTS" id="PR01038">
    <property type="entry name" value="TRNASYNTHARG"/>
</dbReference>
<dbReference type="PANTHER" id="PTHR11956">
    <property type="entry name" value="ARGINYL-TRNA SYNTHETASE"/>
    <property type="match status" value="1"/>
</dbReference>
<accession>A0A7C3C1B0</accession>
<comment type="catalytic activity">
    <reaction evidence="10">
        <text>tRNA(Arg) + L-arginine + ATP = L-arginyl-tRNA(Arg) + AMP + diphosphate</text>
        <dbReference type="Rhea" id="RHEA:20301"/>
        <dbReference type="Rhea" id="RHEA-COMP:9658"/>
        <dbReference type="Rhea" id="RHEA-COMP:9673"/>
        <dbReference type="ChEBI" id="CHEBI:30616"/>
        <dbReference type="ChEBI" id="CHEBI:32682"/>
        <dbReference type="ChEBI" id="CHEBI:33019"/>
        <dbReference type="ChEBI" id="CHEBI:78442"/>
        <dbReference type="ChEBI" id="CHEBI:78513"/>
        <dbReference type="ChEBI" id="CHEBI:456215"/>
        <dbReference type="EC" id="6.1.1.19"/>
    </reaction>
</comment>
<evidence type="ECO:0000256" key="7">
    <source>
        <dbReference type="ARBA" id="ARBA00022840"/>
    </source>
</evidence>
<dbReference type="GO" id="GO:0005524">
    <property type="term" value="F:ATP binding"/>
    <property type="evidence" value="ECO:0007669"/>
    <property type="project" value="UniProtKB-KW"/>
</dbReference>
<evidence type="ECO:0000256" key="8">
    <source>
        <dbReference type="ARBA" id="ARBA00022917"/>
    </source>
</evidence>
<dbReference type="InterPro" id="IPR014729">
    <property type="entry name" value="Rossmann-like_a/b/a_fold"/>
</dbReference>
<dbReference type="Proteomes" id="UP000886042">
    <property type="component" value="Unassembled WGS sequence"/>
</dbReference>
<evidence type="ECO:0000256" key="2">
    <source>
        <dbReference type="ARBA" id="ARBA00012837"/>
    </source>
</evidence>
<dbReference type="PANTHER" id="PTHR11956:SF5">
    <property type="entry name" value="ARGININE--TRNA LIGASE, CYTOPLASMIC"/>
    <property type="match status" value="1"/>
</dbReference>
<comment type="similarity">
    <text evidence="1 12">Belongs to the class-I aminoacyl-tRNA synthetase family.</text>
</comment>
<dbReference type="CDD" id="cd00671">
    <property type="entry name" value="ArgRS_core"/>
    <property type="match status" value="1"/>
</dbReference>
<dbReference type="PROSITE" id="PS00178">
    <property type="entry name" value="AA_TRNA_LIGASE_I"/>
    <property type="match status" value="1"/>
</dbReference>
<evidence type="ECO:0000256" key="4">
    <source>
        <dbReference type="ARBA" id="ARBA00022490"/>
    </source>
</evidence>
<evidence type="ECO:0000256" key="5">
    <source>
        <dbReference type="ARBA" id="ARBA00022598"/>
    </source>
</evidence>
<evidence type="ECO:0000256" key="3">
    <source>
        <dbReference type="ARBA" id="ARBA00020262"/>
    </source>
</evidence>
<dbReference type="Pfam" id="PF05746">
    <property type="entry name" value="DALR_1"/>
    <property type="match status" value="1"/>
</dbReference>
<dbReference type="InterPro" id="IPR009080">
    <property type="entry name" value="tRNAsynth_Ia_anticodon-bd"/>
</dbReference>
<keyword evidence="7 12" id="KW-0067">ATP-binding</keyword>
<evidence type="ECO:0000256" key="10">
    <source>
        <dbReference type="ARBA" id="ARBA00049339"/>
    </source>
</evidence>
<dbReference type="NCBIfam" id="TIGR00456">
    <property type="entry name" value="argS"/>
    <property type="match status" value="1"/>
</dbReference>